<reference evidence="1 2" key="1">
    <citation type="journal article" date="2018" name="Sci. Rep.">
        <title>Genomic signatures of local adaptation to the degree of environmental predictability in rotifers.</title>
        <authorList>
            <person name="Franch-Gras L."/>
            <person name="Hahn C."/>
            <person name="Garcia-Roger E.M."/>
            <person name="Carmona M.J."/>
            <person name="Serra M."/>
            <person name="Gomez A."/>
        </authorList>
    </citation>
    <scope>NUCLEOTIDE SEQUENCE [LARGE SCALE GENOMIC DNA]</scope>
    <source>
        <strain evidence="1">HYR1</strain>
    </source>
</reference>
<organism evidence="1 2">
    <name type="scientific">Brachionus plicatilis</name>
    <name type="common">Marine rotifer</name>
    <name type="synonym">Brachionus muelleri</name>
    <dbReference type="NCBI Taxonomy" id="10195"/>
    <lineage>
        <taxon>Eukaryota</taxon>
        <taxon>Metazoa</taxon>
        <taxon>Spiralia</taxon>
        <taxon>Gnathifera</taxon>
        <taxon>Rotifera</taxon>
        <taxon>Eurotatoria</taxon>
        <taxon>Monogononta</taxon>
        <taxon>Pseudotrocha</taxon>
        <taxon>Ploima</taxon>
        <taxon>Brachionidae</taxon>
        <taxon>Brachionus</taxon>
    </lineage>
</organism>
<gene>
    <name evidence="1" type="ORF">BpHYR1_025207</name>
</gene>
<sequence>MMELMKCLKLYSENSKSGWFKISSLFLDVLFKICSRMLIPILGSKLLKNSQLKWTSPSHQIKI</sequence>
<accession>A0A3M7PLH0</accession>
<evidence type="ECO:0000313" key="2">
    <source>
        <dbReference type="Proteomes" id="UP000276133"/>
    </source>
</evidence>
<dbReference type="AlphaFoldDB" id="A0A3M7PLH0"/>
<dbReference type="EMBL" id="REGN01009974">
    <property type="protein sequence ID" value="RMZ99985.1"/>
    <property type="molecule type" value="Genomic_DNA"/>
</dbReference>
<evidence type="ECO:0000313" key="1">
    <source>
        <dbReference type="EMBL" id="RMZ99985.1"/>
    </source>
</evidence>
<protein>
    <submittedName>
        <fullName evidence="1">Uncharacterized protein</fullName>
    </submittedName>
</protein>
<dbReference type="Proteomes" id="UP000276133">
    <property type="component" value="Unassembled WGS sequence"/>
</dbReference>
<name>A0A3M7PLH0_BRAPC</name>
<comment type="caution">
    <text evidence="1">The sequence shown here is derived from an EMBL/GenBank/DDBJ whole genome shotgun (WGS) entry which is preliminary data.</text>
</comment>
<keyword evidence="2" id="KW-1185">Reference proteome</keyword>
<proteinExistence type="predicted"/>